<protein>
    <submittedName>
        <fullName evidence="14">Flagellar motor protein MotB</fullName>
    </submittedName>
    <submittedName>
        <fullName evidence="13">Outer membrane protein LapE</fullName>
    </submittedName>
</protein>
<dbReference type="InterPro" id="IPR006665">
    <property type="entry name" value="OmpA-like"/>
</dbReference>
<evidence type="ECO:0000256" key="5">
    <source>
        <dbReference type="ARBA" id="ARBA00022692"/>
    </source>
</evidence>
<keyword evidence="5" id="KW-0812">Transmembrane</keyword>
<dbReference type="GO" id="GO:0009279">
    <property type="term" value="C:cell outer membrane"/>
    <property type="evidence" value="ECO:0007669"/>
    <property type="project" value="UniProtKB-SubCell"/>
</dbReference>
<dbReference type="InterPro" id="IPR036737">
    <property type="entry name" value="OmpA-like_sf"/>
</dbReference>
<dbReference type="PANTHER" id="PTHR30026">
    <property type="entry name" value="OUTER MEMBRANE PROTEIN TOLC"/>
    <property type="match status" value="1"/>
</dbReference>
<dbReference type="Pfam" id="PF02321">
    <property type="entry name" value="OEP"/>
    <property type="match status" value="2"/>
</dbReference>
<keyword evidence="14" id="KW-0282">Flagellum</keyword>
<comment type="similarity">
    <text evidence="2">Belongs to the outer membrane factor (OMF) (TC 1.B.17) family.</text>
</comment>
<dbReference type="AlphaFoldDB" id="A0A2K4XBM2"/>
<sequence length="659" mass="73463">MITKNTFKKHHGNILIGLAVASAALSSYAQATSESAMPLTYVSSKAIENNPEVQEAWHAFKSSIYGVDAARSGYLPSVDVSASAGYERRNYGVEEEYNRNTAELSVTQMLYDGFRTSNTVDRFKRIQLIRYFELITQTEQTALEASIALLDVQKFKELVQLAEANLQEHESVYQQIEQSVSAGVARAADLEQISGRLSLAQSNVLTEYANLHDVSARYLRVVGELPLQEIKQADLNEDNIPISVNQALSIAYKNSPTFYASLYNIEAQKANAEAQKAAFHPNVDLSARYGSQDRDELGQNETRTEARVGIDISYNLYNGGLDSANLEQAYQDINIAKYQRDQACIDIRQSLQIAYHNVTILEQKLPALDQHRASSTKVKIAYKDQFDIGQRTLLDVLDAENESFQSTRSYIVALYDRQSAILTMLKEMGKLLPALNVMSDQYPSIEDLTDDPIVHDAQNICPTYDVATTFSRKAFLQKKAKQDNAYMSVTAMPRYLDIPLETNTAPSGEFLDDDGDGVPNEQDTCPSTPAATNVDLSGCTLYSPETDSVEIGIPFSADSSEVRSEYIREVERLADFLKQNPNKMVEIQGHASLDGDKTYNRKLSEQRAFSVAQMLIEQFGIEPNRVKSLGYGIDQPRVNEISVRANAQNRRIEAVITDS</sequence>
<evidence type="ECO:0000256" key="2">
    <source>
        <dbReference type="ARBA" id="ARBA00007613"/>
    </source>
</evidence>
<feature type="coiled-coil region" evidence="9">
    <location>
        <begin position="152"/>
        <end position="179"/>
    </location>
</feature>
<dbReference type="Pfam" id="PF00691">
    <property type="entry name" value="OmpA"/>
    <property type="match status" value="1"/>
</dbReference>
<accession>A0A2K4XBM2</accession>
<evidence type="ECO:0000256" key="8">
    <source>
        <dbReference type="PROSITE-ProRule" id="PRU00473"/>
    </source>
</evidence>
<proteinExistence type="inferred from homology"/>
<reference evidence="14 15" key="2">
    <citation type="submission" date="2017-11" db="EMBL/GenBank/DDBJ databases">
        <authorList>
            <person name="Han C.G."/>
        </authorList>
    </citation>
    <scope>NUCLEOTIDE SEQUENCE [LARGE SCALE GENOMIC DNA]</scope>
    <source>
        <strain evidence="15">ATCC 43555</strain>
        <strain evidence="14">ATCC43555</strain>
    </source>
</reference>
<feature type="compositionally biased region" description="Polar residues" evidence="10">
    <location>
        <begin position="521"/>
        <end position="530"/>
    </location>
</feature>
<name>A0A2K4XBM2_PSEVC</name>
<dbReference type="InterPro" id="IPR051906">
    <property type="entry name" value="TolC-like"/>
</dbReference>
<dbReference type="Proteomes" id="UP000238288">
    <property type="component" value="Chromosome PCAR9a"/>
</dbReference>
<keyword evidence="14" id="KW-0966">Cell projection</keyword>
<evidence type="ECO:0000259" key="12">
    <source>
        <dbReference type="PROSITE" id="PS51123"/>
    </source>
</evidence>
<dbReference type="EMBL" id="AQGW01000023">
    <property type="protein sequence ID" value="MBE0383650.1"/>
    <property type="molecule type" value="Genomic_DNA"/>
</dbReference>
<keyword evidence="3" id="KW-0813">Transport</keyword>
<dbReference type="RefSeq" id="WP_104643129.1">
    <property type="nucleotide sequence ID" value="NZ_AQGW01000023.1"/>
</dbReference>
<dbReference type="GO" id="GO:0015288">
    <property type="term" value="F:porin activity"/>
    <property type="evidence" value="ECO:0007669"/>
    <property type="project" value="TreeGrafter"/>
</dbReference>
<dbReference type="Proteomes" id="UP000615003">
    <property type="component" value="Unassembled WGS sequence"/>
</dbReference>
<keyword evidence="9" id="KW-0175">Coiled coil</keyword>
<comment type="subcellular location">
    <subcellularLocation>
        <location evidence="1">Cell outer membrane</location>
    </subcellularLocation>
</comment>
<gene>
    <name evidence="13" type="primary">lapE</name>
    <name evidence="14" type="ORF">PCAR9_A30885</name>
    <name evidence="13" type="ORF">PCARR_a1941</name>
</gene>
<feature type="region of interest" description="Disordered" evidence="10">
    <location>
        <begin position="510"/>
        <end position="530"/>
    </location>
</feature>
<dbReference type="OrthoDB" id="9814637at2"/>
<evidence type="ECO:0000313" key="13">
    <source>
        <dbReference type="EMBL" id="MBE0383650.1"/>
    </source>
</evidence>
<evidence type="ECO:0000256" key="1">
    <source>
        <dbReference type="ARBA" id="ARBA00004442"/>
    </source>
</evidence>
<evidence type="ECO:0000313" key="15">
    <source>
        <dbReference type="Proteomes" id="UP000238288"/>
    </source>
</evidence>
<evidence type="ECO:0000313" key="16">
    <source>
        <dbReference type="Proteomes" id="UP000615003"/>
    </source>
</evidence>
<reference evidence="13 16" key="1">
    <citation type="submission" date="2015-06" db="EMBL/GenBank/DDBJ databases">
        <title>Genome sequence of Pseudoalteromonas carrageenovora.</title>
        <authorList>
            <person name="Xie B.-B."/>
            <person name="Rong J.-C."/>
            <person name="Qin Q.-L."/>
            <person name="Zhang Y.-Z."/>
        </authorList>
    </citation>
    <scope>NUCLEOTIDE SEQUENCE [LARGE SCALE GENOMIC DNA]</scope>
    <source>
        <strain evidence="13 16">IAM 12662</strain>
    </source>
</reference>
<keyword evidence="7" id="KW-0998">Cell outer membrane</keyword>
<dbReference type="SUPFAM" id="SSF103088">
    <property type="entry name" value="OmpA-like"/>
    <property type="match status" value="1"/>
</dbReference>
<evidence type="ECO:0000313" key="14">
    <source>
        <dbReference type="EMBL" id="SOU41694.1"/>
    </source>
</evidence>
<dbReference type="PROSITE" id="PS51123">
    <property type="entry name" value="OMPA_2"/>
    <property type="match status" value="1"/>
</dbReference>
<evidence type="ECO:0000256" key="3">
    <source>
        <dbReference type="ARBA" id="ARBA00022448"/>
    </source>
</evidence>
<keyword evidence="11" id="KW-0732">Signal</keyword>
<dbReference type="GO" id="GO:1990281">
    <property type="term" value="C:efflux pump complex"/>
    <property type="evidence" value="ECO:0007669"/>
    <property type="project" value="TreeGrafter"/>
</dbReference>
<dbReference type="GeneID" id="93664378"/>
<evidence type="ECO:0000256" key="7">
    <source>
        <dbReference type="ARBA" id="ARBA00023237"/>
    </source>
</evidence>
<evidence type="ECO:0000256" key="11">
    <source>
        <dbReference type="SAM" id="SignalP"/>
    </source>
</evidence>
<feature type="domain" description="OmpA-like" evidence="12">
    <location>
        <begin position="542"/>
        <end position="659"/>
    </location>
</feature>
<dbReference type="PRINTS" id="PR01021">
    <property type="entry name" value="OMPADOMAIN"/>
</dbReference>
<dbReference type="SUPFAM" id="SSF56954">
    <property type="entry name" value="Outer membrane efflux proteins (OEP)"/>
    <property type="match status" value="1"/>
</dbReference>
<dbReference type="NCBIfam" id="TIGR01844">
    <property type="entry name" value="type_I_sec_TolC"/>
    <property type="match status" value="1"/>
</dbReference>
<organism evidence="14 15">
    <name type="scientific">Pseudoalteromonas carrageenovora IAM 12662</name>
    <dbReference type="NCBI Taxonomy" id="1314868"/>
    <lineage>
        <taxon>Bacteria</taxon>
        <taxon>Pseudomonadati</taxon>
        <taxon>Pseudomonadota</taxon>
        <taxon>Gammaproteobacteria</taxon>
        <taxon>Alteromonadales</taxon>
        <taxon>Pseudoalteromonadaceae</taxon>
        <taxon>Pseudoalteromonas</taxon>
    </lineage>
</organism>
<evidence type="ECO:0000256" key="4">
    <source>
        <dbReference type="ARBA" id="ARBA00022452"/>
    </source>
</evidence>
<feature type="signal peptide" evidence="11">
    <location>
        <begin position="1"/>
        <end position="31"/>
    </location>
</feature>
<dbReference type="GO" id="GO:0015562">
    <property type="term" value="F:efflux transmembrane transporter activity"/>
    <property type="evidence" value="ECO:0007669"/>
    <property type="project" value="InterPro"/>
</dbReference>
<dbReference type="PANTHER" id="PTHR30026:SF22">
    <property type="entry name" value="OUTER MEMBRANE EFFLUX PROTEIN"/>
    <property type="match status" value="1"/>
</dbReference>
<keyword evidence="6 8" id="KW-0472">Membrane</keyword>
<dbReference type="InterPro" id="IPR003423">
    <property type="entry name" value="OMP_efflux"/>
</dbReference>
<dbReference type="InterPro" id="IPR006664">
    <property type="entry name" value="OMP_bac"/>
</dbReference>
<dbReference type="CDD" id="cd07185">
    <property type="entry name" value="OmpA_C-like"/>
    <property type="match status" value="1"/>
</dbReference>
<keyword evidence="4" id="KW-1134">Transmembrane beta strand</keyword>
<evidence type="ECO:0000256" key="6">
    <source>
        <dbReference type="ARBA" id="ARBA00023136"/>
    </source>
</evidence>
<keyword evidence="14" id="KW-0969">Cilium</keyword>
<dbReference type="Gene3D" id="3.30.1330.60">
    <property type="entry name" value="OmpA-like domain"/>
    <property type="match status" value="1"/>
</dbReference>
<dbReference type="EMBL" id="LT965928">
    <property type="protein sequence ID" value="SOU41694.1"/>
    <property type="molecule type" value="Genomic_DNA"/>
</dbReference>
<evidence type="ECO:0000256" key="10">
    <source>
        <dbReference type="SAM" id="MobiDB-lite"/>
    </source>
</evidence>
<feature type="chain" id="PRO_5014333149" evidence="11">
    <location>
        <begin position="32"/>
        <end position="659"/>
    </location>
</feature>
<evidence type="ECO:0000256" key="9">
    <source>
        <dbReference type="SAM" id="Coils"/>
    </source>
</evidence>
<dbReference type="InterPro" id="IPR010130">
    <property type="entry name" value="T1SS_OMP_TolC"/>
</dbReference>
<keyword evidence="16" id="KW-1185">Reference proteome</keyword>
<dbReference type="Gene3D" id="1.20.1600.10">
    <property type="entry name" value="Outer membrane efflux proteins (OEP)"/>
    <property type="match status" value="1"/>
</dbReference>